<dbReference type="AlphaFoldDB" id="A0A5C5Z1M3"/>
<gene>
    <name evidence="1" type="ORF">CA13_19120</name>
</gene>
<sequence length="316" mass="35243">MQLIEQTLRLHSTDHFGTRLPPQYIGHLFVELPKVIRQSVSMAVQNRSSTKGRGPEWLKRAADIRFVDHRDDDGISLRFEAARLGDAAPELFKQQSLFPELMPDADTTGFDMFGDVLTDIRVGEKDSQHFDTTLLRSVGRFQKFFNKGPFTSIEFQNQKKAGLAIELTADLVASAKSLCGMTPVPQRVRLVGELDGIEASTQRFTLVLDTGDKVSGVFGDAQMDEMQRLWRQRVLVLGSAVYRPSGRLLRIEADEVRDGSGEPSIFSRLPTSRHDLIDTSRLKQRQGPRSGMAAIAGAWPGDETDEEIEAALEQLS</sequence>
<reference evidence="1 2" key="1">
    <citation type="submission" date="2019-02" db="EMBL/GenBank/DDBJ databases">
        <title>Deep-cultivation of Planctomycetes and their phenomic and genomic characterization uncovers novel biology.</title>
        <authorList>
            <person name="Wiegand S."/>
            <person name="Jogler M."/>
            <person name="Boedeker C."/>
            <person name="Pinto D."/>
            <person name="Vollmers J."/>
            <person name="Rivas-Marin E."/>
            <person name="Kohn T."/>
            <person name="Peeters S.H."/>
            <person name="Heuer A."/>
            <person name="Rast P."/>
            <person name="Oberbeckmann S."/>
            <person name="Bunk B."/>
            <person name="Jeske O."/>
            <person name="Meyerdierks A."/>
            <person name="Storesund J.E."/>
            <person name="Kallscheuer N."/>
            <person name="Luecker S."/>
            <person name="Lage O.M."/>
            <person name="Pohl T."/>
            <person name="Merkel B.J."/>
            <person name="Hornburger P."/>
            <person name="Mueller R.-W."/>
            <person name="Bruemmer F."/>
            <person name="Labrenz M."/>
            <person name="Spormann A.M."/>
            <person name="Op Den Camp H."/>
            <person name="Overmann J."/>
            <person name="Amann R."/>
            <person name="Jetten M.S.M."/>
            <person name="Mascher T."/>
            <person name="Medema M.H."/>
            <person name="Devos D.P."/>
            <person name="Kaster A.-K."/>
            <person name="Ovreas L."/>
            <person name="Rohde M."/>
            <person name="Galperin M.Y."/>
            <person name="Jogler C."/>
        </authorList>
    </citation>
    <scope>NUCLEOTIDE SEQUENCE [LARGE SCALE GENOMIC DNA]</scope>
    <source>
        <strain evidence="1 2">CA13</strain>
    </source>
</reference>
<accession>A0A5C5Z1M3</accession>
<protein>
    <submittedName>
        <fullName evidence="1">Uncharacterized protein</fullName>
    </submittedName>
</protein>
<dbReference type="Proteomes" id="UP000315010">
    <property type="component" value="Unassembled WGS sequence"/>
</dbReference>
<dbReference type="OrthoDB" id="5526489at2"/>
<dbReference type="EMBL" id="SJPJ01000001">
    <property type="protein sequence ID" value="TWT80493.1"/>
    <property type="molecule type" value="Genomic_DNA"/>
</dbReference>
<proteinExistence type="predicted"/>
<evidence type="ECO:0000313" key="2">
    <source>
        <dbReference type="Proteomes" id="UP000315010"/>
    </source>
</evidence>
<evidence type="ECO:0000313" key="1">
    <source>
        <dbReference type="EMBL" id="TWT80493.1"/>
    </source>
</evidence>
<dbReference type="RefSeq" id="WP_146395557.1">
    <property type="nucleotide sequence ID" value="NZ_SJPJ01000001.1"/>
</dbReference>
<keyword evidence="2" id="KW-1185">Reference proteome</keyword>
<comment type="caution">
    <text evidence="1">The sequence shown here is derived from an EMBL/GenBank/DDBJ whole genome shotgun (WGS) entry which is preliminary data.</text>
</comment>
<name>A0A5C5Z1M3_9BACT</name>
<organism evidence="1 2">
    <name type="scientific">Novipirellula herctigrandis</name>
    <dbReference type="NCBI Taxonomy" id="2527986"/>
    <lineage>
        <taxon>Bacteria</taxon>
        <taxon>Pseudomonadati</taxon>
        <taxon>Planctomycetota</taxon>
        <taxon>Planctomycetia</taxon>
        <taxon>Pirellulales</taxon>
        <taxon>Pirellulaceae</taxon>
        <taxon>Novipirellula</taxon>
    </lineage>
</organism>